<dbReference type="RefSeq" id="WP_103233050.1">
    <property type="nucleotide sequence ID" value="NZ_PPEG02000005.1"/>
</dbReference>
<feature type="domain" description="Cyclic nucleotide-binding" evidence="4">
    <location>
        <begin position="15"/>
        <end position="136"/>
    </location>
</feature>
<evidence type="ECO:0000256" key="1">
    <source>
        <dbReference type="ARBA" id="ARBA00023015"/>
    </source>
</evidence>
<dbReference type="GO" id="GO:0003677">
    <property type="term" value="F:DNA binding"/>
    <property type="evidence" value="ECO:0007669"/>
    <property type="project" value="UniProtKB-KW"/>
</dbReference>
<keyword evidence="1" id="KW-0805">Transcription regulation</keyword>
<dbReference type="SUPFAM" id="SSF46785">
    <property type="entry name" value="Winged helix' DNA-binding domain"/>
    <property type="match status" value="1"/>
</dbReference>
<dbReference type="CDD" id="cd00038">
    <property type="entry name" value="CAP_ED"/>
    <property type="match status" value="1"/>
</dbReference>
<evidence type="ECO:0000256" key="2">
    <source>
        <dbReference type="ARBA" id="ARBA00023125"/>
    </source>
</evidence>
<keyword evidence="3" id="KW-0804">Transcription</keyword>
<protein>
    <submittedName>
        <fullName evidence="5">Crp/Fnr family transcriptional regulator</fullName>
    </submittedName>
</protein>
<dbReference type="Gene3D" id="2.60.120.10">
    <property type="entry name" value="Jelly Rolls"/>
    <property type="match status" value="1"/>
</dbReference>
<dbReference type="InterPro" id="IPR036388">
    <property type="entry name" value="WH-like_DNA-bd_sf"/>
</dbReference>
<dbReference type="AlphaFoldDB" id="A0A316WHU1"/>
<gene>
    <name evidence="5" type="ORF">C1634_013125</name>
</gene>
<dbReference type="SUPFAM" id="SSF51206">
    <property type="entry name" value="cAMP-binding domain-like"/>
    <property type="match status" value="1"/>
</dbReference>
<dbReference type="InterPro" id="IPR012318">
    <property type="entry name" value="HTH_CRP"/>
</dbReference>
<dbReference type="EMBL" id="PPEG02000005">
    <property type="protein sequence ID" value="PWN61002.1"/>
    <property type="molecule type" value="Genomic_DNA"/>
</dbReference>
<name>A0A316WHU1_9FLAO</name>
<dbReference type="GO" id="GO:0006355">
    <property type="term" value="P:regulation of DNA-templated transcription"/>
    <property type="evidence" value="ECO:0007669"/>
    <property type="project" value="InterPro"/>
</dbReference>
<reference evidence="5 6" key="1">
    <citation type="submission" date="2018-04" db="EMBL/GenBank/DDBJ databases">
        <title>Chryseobacterium oncorhynchi 701B-08T from rainbow trout, and Chryseobacterium viscerum 687B-08T from diseased fish.</title>
        <authorList>
            <person name="Jeong J.-J."/>
            <person name="Lee Y.J."/>
            <person name="Pathiraja D."/>
            <person name="Park B."/>
            <person name="Choi I.-G."/>
            <person name="Kim K.D."/>
        </authorList>
    </citation>
    <scope>NUCLEOTIDE SEQUENCE [LARGE SCALE GENOMIC DNA]</scope>
    <source>
        <strain evidence="5 6">687B-08</strain>
    </source>
</reference>
<dbReference type="InterPro" id="IPR018490">
    <property type="entry name" value="cNMP-bd_dom_sf"/>
</dbReference>
<dbReference type="Proteomes" id="UP000236413">
    <property type="component" value="Unassembled WGS sequence"/>
</dbReference>
<comment type="caution">
    <text evidence="5">The sequence shown here is derived from an EMBL/GenBank/DDBJ whole genome shotgun (WGS) entry which is preliminary data.</text>
</comment>
<dbReference type="InterPro" id="IPR000595">
    <property type="entry name" value="cNMP-bd_dom"/>
</dbReference>
<dbReference type="SMART" id="SM00419">
    <property type="entry name" value="HTH_CRP"/>
    <property type="match status" value="1"/>
</dbReference>
<dbReference type="InterPro" id="IPR014710">
    <property type="entry name" value="RmlC-like_jellyroll"/>
</dbReference>
<dbReference type="Pfam" id="PF13545">
    <property type="entry name" value="HTH_Crp_2"/>
    <property type="match status" value="1"/>
</dbReference>
<dbReference type="Pfam" id="PF00027">
    <property type="entry name" value="cNMP_binding"/>
    <property type="match status" value="1"/>
</dbReference>
<dbReference type="Gene3D" id="1.10.10.10">
    <property type="entry name" value="Winged helix-like DNA-binding domain superfamily/Winged helix DNA-binding domain"/>
    <property type="match status" value="1"/>
</dbReference>
<sequence length="222" mass="25756">MDQKNNIVSEFINRKFGFLGESFLEEIRTHAVYDTIEARQEIIREGDRVKYVLFLIKGAIKVYSLNDGRELTYYHIGDNENCLMTFSSIFNNNISKVYATAEEDSEVLLVPLSVMNRWLVAFPAINKMFFHEYERRFSAVMDMINEAMFHHLDTRVLNYIKRKVTLAGNQPVKIKHREIAGGLGTSREVVSRVLKKMENEGKIFKDEEGKVFAADQTMLLNK</sequence>
<dbReference type="PRINTS" id="PR00034">
    <property type="entry name" value="HTHCRP"/>
</dbReference>
<dbReference type="PROSITE" id="PS50042">
    <property type="entry name" value="CNMP_BINDING_3"/>
    <property type="match status" value="1"/>
</dbReference>
<dbReference type="InterPro" id="IPR036390">
    <property type="entry name" value="WH_DNA-bd_sf"/>
</dbReference>
<evidence type="ECO:0000259" key="4">
    <source>
        <dbReference type="PROSITE" id="PS50042"/>
    </source>
</evidence>
<organism evidence="5 6">
    <name type="scientific">Chryseobacterium viscerum</name>
    <dbReference type="NCBI Taxonomy" id="1037377"/>
    <lineage>
        <taxon>Bacteria</taxon>
        <taxon>Pseudomonadati</taxon>
        <taxon>Bacteroidota</taxon>
        <taxon>Flavobacteriia</taxon>
        <taxon>Flavobacteriales</taxon>
        <taxon>Weeksellaceae</taxon>
        <taxon>Chryseobacterium group</taxon>
        <taxon>Chryseobacterium</taxon>
    </lineage>
</organism>
<keyword evidence="2" id="KW-0238">DNA-binding</keyword>
<evidence type="ECO:0000313" key="5">
    <source>
        <dbReference type="EMBL" id="PWN61002.1"/>
    </source>
</evidence>
<proteinExistence type="predicted"/>
<evidence type="ECO:0000256" key="3">
    <source>
        <dbReference type="ARBA" id="ARBA00023163"/>
    </source>
</evidence>
<accession>A0A316WHU1</accession>
<evidence type="ECO:0000313" key="6">
    <source>
        <dbReference type="Proteomes" id="UP000236413"/>
    </source>
</evidence>